<reference evidence="1 2" key="1">
    <citation type="submission" date="2021-07" db="EMBL/GenBank/DDBJ databases">
        <title>Sphingomonas sp.</title>
        <authorList>
            <person name="Feng G."/>
            <person name="Li J."/>
            <person name="Pan M."/>
        </authorList>
    </citation>
    <scope>NUCLEOTIDE SEQUENCE [LARGE SCALE GENOMIC DNA]</scope>
    <source>
        <strain evidence="1 2">RRHST34</strain>
    </source>
</reference>
<organism evidence="1 2">
    <name type="scientific">Sphingomonas citri</name>
    <dbReference type="NCBI Taxonomy" id="2862499"/>
    <lineage>
        <taxon>Bacteria</taxon>
        <taxon>Pseudomonadati</taxon>
        <taxon>Pseudomonadota</taxon>
        <taxon>Alphaproteobacteria</taxon>
        <taxon>Sphingomonadales</taxon>
        <taxon>Sphingomonadaceae</taxon>
        <taxon>Sphingomonas</taxon>
    </lineage>
</organism>
<keyword evidence="2" id="KW-1185">Reference proteome</keyword>
<accession>A0ABS7BUD0</accession>
<evidence type="ECO:0000313" key="1">
    <source>
        <dbReference type="EMBL" id="MBW6533191.1"/>
    </source>
</evidence>
<gene>
    <name evidence="1" type="ORF">KZ820_20815</name>
</gene>
<name>A0ABS7BUD0_9SPHN</name>
<sequence>MTDVTTATSLMKMALALLDRTDEQSAACHLQAAIDAIEKRGPMLPGDTISEADELRYLGPIPIAAN</sequence>
<comment type="caution">
    <text evidence="1">The sequence shown here is derived from an EMBL/GenBank/DDBJ whole genome shotgun (WGS) entry which is preliminary data.</text>
</comment>
<protein>
    <submittedName>
        <fullName evidence="1">Uncharacterized protein</fullName>
    </submittedName>
</protein>
<dbReference type="EMBL" id="JAHXZN010000016">
    <property type="protein sequence ID" value="MBW6533191.1"/>
    <property type="molecule type" value="Genomic_DNA"/>
</dbReference>
<dbReference type="Proteomes" id="UP000759103">
    <property type="component" value="Unassembled WGS sequence"/>
</dbReference>
<dbReference type="RefSeq" id="WP_219750715.1">
    <property type="nucleotide sequence ID" value="NZ_JAHXZN010000016.1"/>
</dbReference>
<proteinExistence type="predicted"/>
<evidence type="ECO:0000313" key="2">
    <source>
        <dbReference type="Proteomes" id="UP000759103"/>
    </source>
</evidence>